<organism evidence="2 3">
    <name type="scientific">Clonostachys solani</name>
    <dbReference type="NCBI Taxonomy" id="160281"/>
    <lineage>
        <taxon>Eukaryota</taxon>
        <taxon>Fungi</taxon>
        <taxon>Dikarya</taxon>
        <taxon>Ascomycota</taxon>
        <taxon>Pezizomycotina</taxon>
        <taxon>Sordariomycetes</taxon>
        <taxon>Hypocreomycetidae</taxon>
        <taxon>Hypocreales</taxon>
        <taxon>Bionectriaceae</taxon>
        <taxon>Clonostachys</taxon>
    </lineage>
</organism>
<keyword evidence="1" id="KW-0472">Membrane</keyword>
<dbReference type="Proteomes" id="UP000775872">
    <property type="component" value="Unassembled WGS sequence"/>
</dbReference>
<comment type="caution">
    <text evidence="2">The sequence shown here is derived from an EMBL/GenBank/DDBJ whole genome shotgun (WGS) entry which is preliminary data.</text>
</comment>
<keyword evidence="1" id="KW-1133">Transmembrane helix</keyword>
<dbReference type="PANTHER" id="PTHR35394">
    <property type="entry name" value="DUF3176 DOMAIN-CONTAINING PROTEIN"/>
    <property type="match status" value="1"/>
</dbReference>
<keyword evidence="1" id="KW-0812">Transmembrane</keyword>
<dbReference type="EMBL" id="CABFOC020000015">
    <property type="protein sequence ID" value="CAH0046816.1"/>
    <property type="molecule type" value="Genomic_DNA"/>
</dbReference>
<evidence type="ECO:0000313" key="2">
    <source>
        <dbReference type="EMBL" id="CAH0046816.1"/>
    </source>
</evidence>
<reference evidence="2 3" key="2">
    <citation type="submission" date="2021-10" db="EMBL/GenBank/DDBJ databases">
        <authorList>
            <person name="Piombo E."/>
        </authorList>
    </citation>
    <scope>NUCLEOTIDE SEQUENCE [LARGE SCALE GENOMIC DNA]</scope>
</reference>
<protein>
    <submittedName>
        <fullName evidence="2">Uncharacterized protein</fullName>
    </submittedName>
</protein>
<evidence type="ECO:0000256" key="1">
    <source>
        <dbReference type="SAM" id="Phobius"/>
    </source>
</evidence>
<gene>
    <name evidence="2" type="ORF">CSOL1703_00013052</name>
</gene>
<proteinExistence type="predicted"/>
<sequence>MADIDALIWSQNIIKVVNDTSATEHIRWPNYEVHASECALYYCAREYNITFYNSTKTEISSSEITDAKRHPASWLPTSSWIEDGVAPDVIDSLAYHPNDSFISRTDLQLYVDVENGLARSWNISKVAVTGISYLVQTLFSTCITSFQNCSDSPDEWVAPTGYYYHDGSNVSSTQDAYEPTTSKIFWETKDINTTFANIARSMSNALQAGDDTKDSQIGTVIQSVTSYRIEWGWIALHCTTAVAMLSFFILTLLSRAPSGARVPVWKTSNLAIFSRGPIVSDLLWDGQTTEQLERRAKLAQVSLLQVGPTDVMSAMDVEPQSPEPVDVTTIQNFGSANKTWHRPAPPYERLQ</sequence>
<evidence type="ECO:0000313" key="3">
    <source>
        <dbReference type="Proteomes" id="UP000775872"/>
    </source>
</evidence>
<dbReference type="PANTHER" id="PTHR35394:SF5">
    <property type="entry name" value="DUF3176 DOMAIN-CONTAINING PROTEIN"/>
    <property type="match status" value="1"/>
</dbReference>
<keyword evidence="3" id="KW-1185">Reference proteome</keyword>
<accession>A0A9N9Z0I3</accession>
<feature type="non-terminal residue" evidence="2">
    <location>
        <position position="351"/>
    </location>
</feature>
<reference evidence="3" key="1">
    <citation type="submission" date="2019-06" db="EMBL/GenBank/DDBJ databases">
        <authorList>
            <person name="Broberg M."/>
        </authorList>
    </citation>
    <scope>NUCLEOTIDE SEQUENCE [LARGE SCALE GENOMIC DNA]</scope>
</reference>
<feature type="transmembrane region" description="Helical" evidence="1">
    <location>
        <begin position="231"/>
        <end position="253"/>
    </location>
</feature>
<name>A0A9N9Z0I3_9HYPO</name>
<dbReference type="OrthoDB" id="5376804at2759"/>
<dbReference type="AlphaFoldDB" id="A0A9N9Z0I3"/>